<reference evidence="15 16" key="1">
    <citation type="submission" date="2019-07" db="EMBL/GenBank/DDBJ databases">
        <title>Genomic Encyclopedia of Type Strains, Phase I: the one thousand microbial genomes (KMG-I) project.</title>
        <authorList>
            <person name="Kyrpides N."/>
        </authorList>
    </citation>
    <scope>NUCLEOTIDE SEQUENCE [LARGE SCALE GENOMIC DNA]</scope>
    <source>
        <strain evidence="15 16">DSM 13558</strain>
    </source>
</reference>
<dbReference type="GO" id="GO:0046872">
    <property type="term" value="F:metal ion binding"/>
    <property type="evidence" value="ECO:0007669"/>
    <property type="project" value="UniProtKB-KW"/>
</dbReference>
<keyword evidence="8 13" id="KW-0479">Metal-binding</keyword>
<evidence type="ECO:0000256" key="9">
    <source>
        <dbReference type="ARBA" id="ARBA00022842"/>
    </source>
</evidence>
<keyword evidence="10 13" id="KW-0289">Folate biosynthesis</keyword>
<dbReference type="AlphaFoldDB" id="A0A562JEL6"/>
<dbReference type="Gene3D" id="3.20.20.20">
    <property type="entry name" value="Dihydropteroate synthase-like"/>
    <property type="match status" value="1"/>
</dbReference>
<dbReference type="PROSITE" id="PS00792">
    <property type="entry name" value="DHPS_1"/>
    <property type="match status" value="1"/>
</dbReference>
<evidence type="ECO:0000313" key="15">
    <source>
        <dbReference type="EMBL" id="TWH81611.1"/>
    </source>
</evidence>
<evidence type="ECO:0000256" key="1">
    <source>
        <dbReference type="ARBA" id="ARBA00000012"/>
    </source>
</evidence>
<sequence>MDKKDIKIVPQKRTMKFSGRELEFGERTLIMGILNVTPDSFSDGGDYSSVDRAVEHAKEMLRDGADIIDIGGESSRPGHTRISTEEELRRVIPVIKRLREETNAIMSLDTIRAEVAEEAIKNGIHIINDIWGFQEDKKLADVAAKYQTPVILMHNHVGNEYDCDVVEAIKKFLMESVKIAKSAGVKDDMIILDPGLGGFGKTVEHNFEIMCRLGEIKDLGYPVLIGTSRKSIIAKVLDVPPKDRDIGTAATTALGIVQGMDIVRVHNVLANVHAAKVTDAIIRRN</sequence>
<dbReference type="UniPathway" id="UPA00077">
    <property type="reaction ID" value="UER00156"/>
</dbReference>
<evidence type="ECO:0000256" key="3">
    <source>
        <dbReference type="ARBA" id="ARBA00004763"/>
    </source>
</evidence>
<comment type="cofactor">
    <cofactor evidence="2 13">
        <name>Mg(2+)</name>
        <dbReference type="ChEBI" id="CHEBI:18420"/>
    </cofactor>
</comment>
<evidence type="ECO:0000259" key="14">
    <source>
        <dbReference type="PROSITE" id="PS50972"/>
    </source>
</evidence>
<evidence type="ECO:0000256" key="13">
    <source>
        <dbReference type="RuleBase" id="RU361205"/>
    </source>
</evidence>
<dbReference type="Pfam" id="PF00809">
    <property type="entry name" value="Pterin_bind"/>
    <property type="match status" value="1"/>
</dbReference>
<dbReference type="InterPro" id="IPR045031">
    <property type="entry name" value="DHP_synth-like"/>
</dbReference>
<organism evidence="15 16">
    <name type="scientific">Sedimentibacter saalensis</name>
    <dbReference type="NCBI Taxonomy" id="130788"/>
    <lineage>
        <taxon>Bacteria</taxon>
        <taxon>Bacillati</taxon>
        <taxon>Bacillota</taxon>
        <taxon>Tissierellia</taxon>
        <taxon>Sedimentibacter</taxon>
    </lineage>
</organism>
<dbReference type="FunFam" id="3.20.20.20:FF:000006">
    <property type="entry name" value="Dihydropteroate synthase"/>
    <property type="match status" value="1"/>
</dbReference>
<evidence type="ECO:0000256" key="10">
    <source>
        <dbReference type="ARBA" id="ARBA00022909"/>
    </source>
</evidence>
<dbReference type="CDD" id="cd00739">
    <property type="entry name" value="DHPS"/>
    <property type="match status" value="1"/>
</dbReference>
<dbReference type="NCBIfam" id="TIGR01496">
    <property type="entry name" value="DHPS"/>
    <property type="match status" value="1"/>
</dbReference>
<dbReference type="PANTHER" id="PTHR20941:SF1">
    <property type="entry name" value="FOLIC ACID SYNTHESIS PROTEIN FOL1"/>
    <property type="match status" value="1"/>
</dbReference>
<evidence type="ECO:0000256" key="8">
    <source>
        <dbReference type="ARBA" id="ARBA00022723"/>
    </source>
</evidence>
<evidence type="ECO:0000256" key="7">
    <source>
        <dbReference type="ARBA" id="ARBA00022679"/>
    </source>
</evidence>
<dbReference type="GO" id="GO:0004156">
    <property type="term" value="F:dihydropteroate synthase activity"/>
    <property type="evidence" value="ECO:0007669"/>
    <property type="project" value="UniProtKB-EC"/>
</dbReference>
<dbReference type="InterPro" id="IPR006390">
    <property type="entry name" value="DHP_synth_dom"/>
</dbReference>
<dbReference type="InterPro" id="IPR000489">
    <property type="entry name" value="Pterin-binding_dom"/>
</dbReference>
<comment type="function">
    <text evidence="12 13">Catalyzes the condensation of para-aminobenzoate (pABA) with 6-hydroxymethyl-7,8-dihydropterin diphosphate (DHPt-PP) to form 7,8-dihydropteroate (H2Pte), the immediate precursor of folate derivatives.</text>
</comment>
<dbReference type="PANTHER" id="PTHR20941">
    <property type="entry name" value="FOLATE SYNTHESIS PROTEINS"/>
    <property type="match status" value="1"/>
</dbReference>
<comment type="pathway">
    <text evidence="3 13">Cofactor biosynthesis; tetrahydrofolate biosynthesis; 7,8-dihydrofolate from 2-amino-4-hydroxy-6-hydroxymethyl-7,8-dihydropteridine diphosphate and 4-aminobenzoate: step 1/2.</text>
</comment>
<keyword evidence="9 13" id="KW-0460">Magnesium</keyword>
<dbReference type="GO" id="GO:0046656">
    <property type="term" value="P:folic acid biosynthetic process"/>
    <property type="evidence" value="ECO:0007669"/>
    <property type="project" value="UniProtKB-KW"/>
</dbReference>
<dbReference type="Proteomes" id="UP000315343">
    <property type="component" value="Unassembled WGS sequence"/>
</dbReference>
<comment type="caution">
    <text evidence="15">The sequence shown here is derived from an EMBL/GenBank/DDBJ whole genome shotgun (WGS) entry which is preliminary data.</text>
</comment>
<gene>
    <name evidence="15" type="ORF">LY60_01365</name>
</gene>
<accession>A0A562JEL6</accession>
<evidence type="ECO:0000313" key="16">
    <source>
        <dbReference type="Proteomes" id="UP000315343"/>
    </source>
</evidence>
<dbReference type="PROSITE" id="PS00793">
    <property type="entry name" value="DHPS_2"/>
    <property type="match status" value="1"/>
</dbReference>
<comment type="similarity">
    <text evidence="4 13">Belongs to the DHPS family.</text>
</comment>
<evidence type="ECO:0000256" key="11">
    <source>
        <dbReference type="ARBA" id="ARBA00030193"/>
    </source>
</evidence>
<evidence type="ECO:0000256" key="6">
    <source>
        <dbReference type="ARBA" id="ARBA00016919"/>
    </source>
</evidence>
<feature type="domain" description="Pterin-binding" evidence="14">
    <location>
        <begin position="28"/>
        <end position="276"/>
    </location>
</feature>
<dbReference type="InterPro" id="IPR011005">
    <property type="entry name" value="Dihydropteroate_synth-like_sf"/>
</dbReference>
<keyword evidence="16" id="KW-1185">Reference proteome</keyword>
<dbReference type="EMBL" id="VLKH01000003">
    <property type="protein sequence ID" value="TWH81611.1"/>
    <property type="molecule type" value="Genomic_DNA"/>
</dbReference>
<dbReference type="GO" id="GO:0046654">
    <property type="term" value="P:tetrahydrofolate biosynthetic process"/>
    <property type="evidence" value="ECO:0007669"/>
    <property type="project" value="UniProtKB-UniPathway"/>
</dbReference>
<dbReference type="EC" id="2.5.1.15" evidence="5 13"/>
<evidence type="ECO:0000256" key="5">
    <source>
        <dbReference type="ARBA" id="ARBA00012458"/>
    </source>
</evidence>
<protein>
    <recommendedName>
        <fullName evidence="6 13">Dihydropteroate synthase</fullName>
        <shortName evidence="13">DHPS</shortName>
        <ecNumber evidence="5 13">2.5.1.15</ecNumber>
    </recommendedName>
    <alternativeName>
        <fullName evidence="11 13">Dihydropteroate pyrophosphorylase</fullName>
    </alternativeName>
</protein>
<comment type="catalytic activity">
    <reaction evidence="1">
        <text>(7,8-dihydropterin-6-yl)methyl diphosphate + 4-aminobenzoate = 7,8-dihydropteroate + diphosphate</text>
        <dbReference type="Rhea" id="RHEA:19949"/>
        <dbReference type="ChEBI" id="CHEBI:17836"/>
        <dbReference type="ChEBI" id="CHEBI:17839"/>
        <dbReference type="ChEBI" id="CHEBI:33019"/>
        <dbReference type="ChEBI" id="CHEBI:72950"/>
        <dbReference type="EC" id="2.5.1.15"/>
    </reaction>
</comment>
<evidence type="ECO:0000256" key="12">
    <source>
        <dbReference type="ARBA" id="ARBA00053449"/>
    </source>
</evidence>
<evidence type="ECO:0000256" key="4">
    <source>
        <dbReference type="ARBA" id="ARBA00009503"/>
    </source>
</evidence>
<dbReference type="SUPFAM" id="SSF51717">
    <property type="entry name" value="Dihydropteroate synthetase-like"/>
    <property type="match status" value="1"/>
</dbReference>
<keyword evidence="7 13" id="KW-0808">Transferase</keyword>
<name>A0A562JEL6_9FIRM</name>
<dbReference type="GO" id="GO:0005829">
    <property type="term" value="C:cytosol"/>
    <property type="evidence" value="ECO:0007669"/>
    <property type="project" value="TreeGrafter"/>
</dbReference>
<dbReference type="PROSITE" id="PS50972">
    <property type="entry name" value="PTERIN_BINDING"/>
    <property type="match status" value="1"/>
</dbReference>
<evidence type="ECO:0000256" key="2">
    <source>
        <dbReference type="ARBA" id="ARBA00001946"/>
    </source>
</evidence>
<proteinExistence type="inferred from homology"/>